<keyword evidence="4" id="KW-0201">Cytochrome c-type biogenesis</keyword>
<dbReference type="GO" id="GO:0020037">
    <property type="term" value="F:heme binding"/>
    <property type="evidence" value="ECO:0007669"/>
    <property type="project" value="InterPro"/>
</dbReference>
<evidence type="ECO:0000256" key="1">
    <source>
        <dbReference type="ARBA" id="ARBA00004141"/>
    </source>
</evidence>
<evidence type="ECO:0000256" key="4">
    <source>
        <dbReference type="ARBA" id="ARBA00022748"/>
    </source>
</evidence>
<feature type="transmembrane region" description="Helical" evidence="7">
    <location>
        <begin position="181"/>
        <end position="201"/>
    </location>
</feature>
<gene>
    <name evidence="9" type="ORF">XD40_1033</name>
    <name evidence="10" type="ORF">XD48_1267</name>
</gene>
<feature type="domain" description="Cytochrome c assembly protein" evidence="8">
    <location>
        <begin position="20"/>
        <end position="164"/>
    </location>
</feature>
<evidence type="ECO:0000259" key="8">
    <source>
        <dbReference type="Pfam" id="PF01578"/>
    </source>
</evidence>
<sequence>MWSKASALCFFSGFAMLVYGVYKVLSLAPVSSPTIAENYRIIFFHVPAAVSSFVAFAVTLAFSVVFLKTENYRRDVQAVSSAKFGFAMITAALISGSIWAKVAWGSYWNWDPRETFVLVLWFAYAAYFGLRASIEDYAVKARYSAIYSIFAFVTVPMSYFSSLLSPLHPKPFEVSFDTERGMLLGVMIIAFILLYIAFFLLDSKISEIREKLEVMENE</sequence>
<name>A0A101E0G9_ARCFL</name>
<keyword evidence="6 7" id="KW-0472">Membrane</keyword>
<keyword evidence="5 7" id="KW-1133">Transmembrane helix</keyword>
<feature type="transmembrane region" description="Helical" evidence="7">
    <location>
        <begin position="116"/>
        <end position="134"/>
    </location>
</feature>
<dbReference type="Proteomes" id="UP000054307">
    <property type="component" value="Unassembled WGS sequence"/>
</dbReference>
<dbReference type="Proteomes" id="UP000054015">
    <property type="component" value="Unassembled WGS sequence"/>
</dbReference>
<organism evidence="10 11">
    <name type="scientific">Archaeoglobus fulgidus</name>
    <dbReference type="NCBI Taxonomy" id="2234"/>
    <lineage>
        <taxon>Archaea</taxon>
        <taxon>Methanobacteriati</taxon>
        <taxon>Methanobacteriota</taxon>
        <taxon>Archaeoglobi</taxon>
        <taxon>Archaeoglobales</taxon>
        <taxon>Archaeoglobaceae</taxon>
        <taxon>Archaeoglobus</taxon>
    </lineage>
</organism>
<protein>
    <submittedName>
        <fullName evidence="10">Heme exporter protein C (HelC)</fullName>
    </submittedName>
</protein>
<evidence type="ECO:0000256" key="3">
    <source>
        <dbReference type="ARBA" id="ARBA00022692"/>
    </source>
</evidence>
<feature type="transmembrane region" description="Helical" evidence="7">
    <location>
        <begin position="86"/>
        <end position="104"/>
    </location>
</feature>
<dbReference type="InterPro" id="IPR003557">
    <property type="entry name" value="Cyt_c_biogenesis_CcmC"/>
</dbReference>
<dbReference type="InterPro" id="IPR002541">
    <property type="entry name" value="Cyt_c_assembly"/>
</dbReference>
<reference evidence="10" key="1">
    <citation type="journal article" date="2015" name="MBio">
        <title>Genome-resolved metagenomic analysis reveals roles for candidate phyla and other microbial community members in biogeochemical transformations in oil reservoirs.</title>
        <authorList>
            <person name="Hu P."/>
            <person name="Tom L."/>
            <person name="Singh A."/>
            <person name="Thomas B.C."/>
            <person name="Baker B.J."/>
            <person name="Piceno Y.M."/>
            <person name="Andersen G.L."/>
            <person name="Banfield J.F."/>
        </authorList>
    </citation>
    <scope>NUCLEOTIDE SEQUENCE [LARGE SCALE GENOMIC DNA]</scope>
    <source>
        <strain evidence="10">49_2300</strain>
        <strain evidence="9">49_95</strain>
    </source>
</reference>
<dbReference type="InterPro" id="IPR045062">
    <property type="entry name" value="Cyt_c_biogenesis_CcsA/CcmC"/>
</dbReference>
<proteinExistence type="inferred from homology"/>
<dbReference type="PATRIC" id="fig|2234.6.peg.1620"/>
<dbReference type="EMBL" id="LGEQ01000015">
    <property type="protein sequence ID" value="KUJ93812.1"/>
    <property type="molecule type" value="Genomic_DNA"/>
</dbReference>
<dbReference type="PANTHER" id="PTHR30071">
    <property type="entry name" value="HEME EXPORTER PROTEIN C"/>
    <property type="match status" value="1"/>
</dbReference>
<dbReference type="PRINTS" id="PR01386">
    <property type="entry name" value="CCMCBIOGNSIS"/>
</dbReference>
<evidence type="ECO:0000313" key="11">
    <source>
        <dbReference type="Proteomes" id="UP000054015"/>
    </source>
</evidence>
<dbReference type="Pfam" id="PF01578">
    <property type="entry name" value="Cytochrom_C_asm"/>
    <property type="match status" value="1"/>
</dbReference>
<evidence type="ECO:0000313" key="10">
    <source>
        <dbReference type="EMBL" id="KUK06492.1"/>
    </source>
</evidence>
<evidence type="ECO:0000256" key="5">
    <source>
        <dbReference type="ARBA" id="ARBA00022989"/>
    </source>
</evidence>
<comment type="similarity">
    <text evidence="2">Belongs to the CcmC/CycZ/HelC family.</text>
</comment>
<feature type="transmembrane region" description="Helical" evidence="7">
    <location>
        <begin position="42"/>
        <end position="66"/>
    </location>
</feature>
<dbReference type="EMBL" id="LGEX01000033">
    <property type="protein sequence ID" value="KUK06492.1"/>
    <property type="molecule type" value="Genomic_DNA"/>
</dbReference>
<feature type="transmembrane region" description="Helical" evidence="7">
    <location>
        <begin position="141"/>
        <end position="161"/>
    </location>
</feature>
<evidence type="ECO:0000256" key="7">
    <source>
        <dbReference type="SAM" id="Phobius"/>
    </source>
</evidence>
<evidence type="ECO:0000313" key="12">
    <source>
        <dbReference type="Proteomes" id="UP000054307"/>
    </source>
</evidence>
<comment type="subcellular location">
    <subcellularLocation>
        <location evidence="1">Membrane</location>
        <topology evidence="1">Multi-pass membrane protein</topology>
    </subcellularLocation>
</comment>
<accession>A0A101E0G9</accession>
<reference evidence="11 12" key="2">
    <citation type="journal article" date="2015" name="MBio">
        <title>Genome-Resolved Metagenomic Analysis Reveals Roles for Candidate Phyla and Other Microbial Community Members in Biogeochemical Transformations in Oil Reservoirs.</title>
        <authorList>
            <person name="Hu P."/>
            <person name="Tom L."/>
            <person name="Singh A."/>
            <person name="Thomas B.C."/>
            <person name="Baker B.J."/>
            <person name="Piceno Y.M."/>
            <person name="Andersen G.L."/>
            <person name="Banfield J.F."/>
        </authorList>
    </citation>
    <scope>NUCLEOTIDE SEQUENCE [LARGE SCALE GENOMIC DNA]</scope>
</reference>
<dbReference type="AlphaFoldDB" id="A0A101E0G9"/>
<keyword evidence="3 7" id="KW-0812">Transmembrane</keyword>
<dbReference type="PANTHER" id="PTHR30071:SF1">
    <property type="entry name" value="CYTOCHROME B_B6 PROTEIN-RELATED"/>
    <property type="match status" value="1"/>
</dbReference>
<dbReference type="GO" id="GO:0005886">
    <property type="term" value="C:plasma membrane"/>
    <property type="evidence" value="ECO:0007669"/>
    <property type="project" value="TreeGrafter"/>
</dbReference>
<evidence type="ECO:0000256" key="6">
    <source>
        <dbReference type="ARBA" id="ARBA00023136"/>
    </source>
</evidence>
<evidence type="ECO:0000256" key="2">
    <source>
        <dbReference type="ARBA" id="ARBA00005840"/>
    </source>
</evidence>
<dbReference type="GO" id="GO:0017004">
    <property type="term" value="P:cytochrome complex assembly"/>
    <property type="evidence" value="ECO:0007669"/>
    <property type="project" value="UniProtKB-KW"/>
</dbReference>
<dbReference type="GO" id="GO:0015232">
    <property type="term" value="F:heme transmembrane transporter activity"/>
    <property type="evidence" value="ECO:0007669"/>
    <property type="project" value="InterPro"/>
</dbReference>
<comment type="caution">
    <text evidence="10">The sequence shown here is derived from an EMBL/GenBank/DDBJ whole genome shotgun (WGS) entry which is preliminary data.</text>
</comment>
<evidence type="ECO:0000313" key="9">
    <source>
        <dbReference type="EMBL" id="KUJ93812.1"/>
    </source>
</evidence>